<evidence type="ECO:0000259" key="1">
    <source>
        <dbReference type="PROSITE" id="PS51819"/>
    </source>
</evidence>
<feature type="domain" description="VOC" evidence="1">
    <location>
        <begin position="6"/>
        <end position="116"/>
    </location>
</feature>
<dbReference type="KEGG" id="sdn:Sden_2036"/>
<proteinExistence type="predicted"/>
<dbReference type="GO" id="GO:0051213">
    <property type="term" value="F:dioxygenase activity"/>
    <property type="evidence" value="ECO:0007669"/>
    <property type="project" value="UniProtKB-KW"/>
</dbReference>
<evidence type="ECO:0000313" key="3">
    <source>
        <dbReference type="Proteomes" id="UP000001982"/>
    </source>
</evidence>
<dbReference type="OrthoDB" id="9792323at2"/>
<dbReference type="RefSeq" id="WP_011496474.1">
    <property type="nucleotide sequence ID" value="NC_007954.1"/>
</dbReference>
<dbReference type="eggNOG" id="COG3324">
    <property type="taxonomic scope" value="Bacteria"/>
</dbReference>
<dbReference type="InterPro" id="IPR029068">
    <property type="entry name" value="Glyas_Bleomycin-R_OHBP_Dase"/>
</dbReference>
<dbReference type="EMBL" id="CP000302">
    <property type="protein sequence ID" value="ABE55318.1"/>
    <property type="molecule type" value="Genomic_DNA"/>
</dbReference>
<keyword evidence="2" id="KW-0560">Oxidoreductase</keyword>
<gene>
    <name evidence="2" type="ordered locus">Sden_2036</name>
</gene>
<name>Q12MK8_SHEDO</name>
<dbReference type="PANTHER" id="PTHR33993">
    <property type="entry name" value="GLYOXALASE-RELATED"/>
    <property type="match status" value="1"/>
</dbReference>
<accession>Q12MK8</accession>
<dbReference type="InterPro" id="IPR037523">
    <property type="entry name" value="VOC_core"/>
</dbReference>
<dbReference type="SUPFAM" id="SSF54593">
    <property type="entry name" value="Glyoxalase/Bleomycin resistance protein/Dihydroxybiphenyl dioxygenase"/>
    <property type="match status" value="1"/>
</dbReference>
<protein>
    <submittedName>
        <fullName evidence="2">Glyoxalase/bleomycin resistance protein/dioxygenase</fullName>
    </submittedName>
</protein>
<keyword evidence="3" id="KW-1185">Reference proteome</keyword>
<dbReference type="Gene3D" id="3.10.180.10">
    <property type="entry name" value="2,3-Dihydroxybiphenyl 1,2-Dioxygenase, domain 1"/>
    <property type="match status" value="1"/>
</dbReference>
<dbReference type="PROSITE" id="PS51819">
    <property type="entry name" value="VOC"/>
    <property type="match status" value="1"/>
</dbReference>
<evidence type="ECO:0000313" key="2">
    <source>
        <dbReference type="EMBL" id="ABE55318.1"/>
    </source>
</evidence>
<keyword evidence="2" id="KW-0223">Dioxygenase</keyword>
<dbReference type="HOGENOM" id="CLU_127592_1_0_6"/>
<dbReference type="CDD" id="cd07247">
    <property type="entry name" value="SgaA_N_like"/>
    <property type="match status" value="1"/>
</dbReference>
<dbReference type="InterPro" id="IPR004360">
    <property type="entry name" value="Glyas_Fos-R_dOase_dom"/>
</dbReference>
<dbReference type="STRING" id="318161.Sden_2036"/>
<reference evidence="2 3" key="1">
    <citation type="submission" date="2006-03" db="EMBL/GenBank/DDBJ databases">
        <title>Complete sequence of Shewanella denitrificans OS217.</title>
        <authorList>
            <consortium name="US DOE Joint Genome Institute"/>
            <person name="Copeland A."/>
            <person name="Lucas S."/>
            <person name="Lapidus A."/>
            <person name="Barry K."/>
            <person name="Detter J.C."/>
            <person name="Glavina del Rio T."/>
            <person name="Hammon N."/>
            <person name="Israni S."/>
            <person name="Dalin E."/>
            <person name="Tice H."/>
            <person name="Pitluck S."/>
            <person name="Brettin T."/>
            <person name="Bruce D."/>
            <person name="Han C."/>
            <person name="Tapia R."/>
            <person name="Gilna P."/>
            <person name="Kiss H."/>
            <person name="Schmutz J."/>
            <person name="Larimer F."/>
            <person name="Land M."/>
            <person name="Hauser L."/>
            <person name="Kyrpides N."/>
            <person name="Lykidis A."/>
            <person name="Richardson P."/>
        </authorList>
    </citation>
    <scope>NUCLEOTIDE SEQUENCE [LARGE SCALE GENOMIC DNA]</scope>
    <source>
        <strain evidence="3">OS217 / ATCC BAA-1090 / DSM 15013</strain>
    </source>
</reference>
<dbReference type="Pfam" id="PF00903">
    <property type="entry name" value="Glyoxalase"/>
    <property type="match status" value="1"/>
</dbReference>
<dbReference type="AlphaFoldDB" id="Q12MK8"/>
<dbReference type="PANTHER" id="PTHR33993:SF1">
    <property type="entry name" value="GLYOXALASE FAMILY PROTEIN"/>
    <property type="match status" value="1"/>
</dbReference>
<dbReference type="InterPro" id="IPR052164">
    <property type="entry name" value="Anthracycline_SecMetBiosynth"/>
</dbReference>
<sequence>MSQHHSINYLEIPTLNLSASKAFFTSVFGWQFQDYGPEYSCFLDAGIHGGFYLSEQSFNLLQGSPLIVLYSQSLEQTQAKVLAAGGGLIKDIFTFPGGRRFHFSDPSGNEYAVWSE</sequence>
<dbReference type="Proteomes" id="UP000001982">
    <property type="component" value="Chromosome"/>
</dbReference>
<organism evidence="2 3">
    <name type="scientific">Shewanella denitrificans (strain OS217 / ATCC BAA-1090 / DSM 15013)</name>
    <dbReference type="NCBI Taxonomy" id="318161"/>
    <lineage>
        <taxon>Bacteria</taxon>
        <taxon>Pseudomonadati</taxon>
        <taxon>Pseudomonadota</taxon>
        <taxon>Gammaproteobacteria</taxon>
        <taxon>Alteromonadales</taxon>
        <taxon>Shewanellaceae</taxon>
        <taxon>Shewanella</taxon>
    </lineage>
</organism>